<name>A0ABS3V170_9ACTN</name>
<comment type="caution">
    <text evidence="1">The sequence shown here is derived from an EMBL/GenBank/DDBJ whole genome shotgun (WGS) entry which is preliminary data.</text>
</comment>
<accession>A0ABS3V170</accession>
<gene>
    <name evidence="1" type="ORF">JQN83_00760</name>
</gene>
<keyword evidence="2" id="KW-1185">Reference proteome</keyword>
<sequence>MARHAKNPVRSHLLARLWQPFRRRVNPLDRLRPATNHAERVAAYRVTGVARVPDLPERPLLTLAGEYRAGCWS</sequence>
<evidence type="ECO:0000313" key="2">
    <source>
        <dbReference type="Proteomes" id="UP000671399"/>
    </source>
</evidence>
<evidence type="ECO:0000313" key="1">
    <source>
        <dbReference type="EMBL" id="MBO4159349.1"/>
    </source>
</evidence>
<reference evidence="1 2" key="1">
    <citation type="submission" date="2021-03" db="EMBL/GenBank/DDBJ databases">
        <authorList>
            <person name="Lee D.-H."/>
        </authorList>
    </citation>
    <scope>NUCLEOTIDE SEQUENCE [LARGE SCALE GENOMIC DNA]</scope>
    <source>
        <strain evidence="1 2">MMS20-R2-23</strain>
    </source>
</reference>
<dbReference type="Proteomes" id="UP000671399">
    <property type="component" value="Unassembled WGS sequence"/>
</dbReference>
<protein>
    <submittedName>
        <fullName evidence="1">Uncharacterized protein</fullName>
    </submittedName>
</protein>
<organism evidence="1 2">
    <name type="scientific">Micromonospora antibiotica</name>
    <dbReference type="NCBI Taxonomy" id="2807623"/>
    <lineage>
        <taxon>Bacteria</taxon>
        <taxon>Bacillati</taxon>
        <taxon>Actinomycetota</taxon>
        <taxon>Actinomycetes</taxon>
        <taxon>Micromonosporales</taxon>
        <taxon>Micromonosporaceae</taxon>
        <taxon>Micromonospora</taxon>
    </lineage>
</organism>
<dbReference type="RefSeq" id="WP_208565074.1">
    <property type="nucleotide sequence ID" value="NZ_JAGFWR010000001.1"/>
</dbReference>
<dbReference type="EMBL" id="JAGFWR010000001">
    <property type="protein sequence ID" value="MBO4159349.1"/>
    <property type="molecule type" value="Genomic_DNA"/>
</dbReference>
<proteinExistence type="predicted"/>